<evidence type="ECO:0000256" key="1">
    <source>
        <dbReference type="ARBA" id="ARBA00004141"/>
    </source>
</evidence>
<evidence type="ECO:0000256" key="4">
    <source>
        <dbReference type="ARBA" id="ARBA00023136"/>
    </source>
</evidence>
<organism evidence="5 6">
    <name type="scientific">Pyrenophora teres f. teres</name>
    <dbReference type="NCBI Taxonomy" id="97479"/>
    <lineage>
        <taxon>Eukaryota</taxon>
        <taxon>Fungi</taxon>
        <taxon>Dikarya</taxon>
        <taxon>Ascomycota</taxon>
        <taxon>Pezizomycotina</taxon>
        <taxon>Dothideomycetes</taxon>
        <taxon>Pleosporomycetidae</taxon>
        <taxon>Pleosporales</taxon>
        <taxon>Pleosporineae</taxon>
        <taxon>Pleosporaceae</taxon>
        <taxon>Pyrenophora</taxon>
    </lineage>
</organism>
<name>A0A6S6VTE5_9PLEO</name>
<dbReference type="PANTHER" id="PTHR31465:SF27">
    <property type="entry name" value="DOMAIN PROTEIN, PUTATIVE (AFU_ORTHOLOGUE AFUA_3G01030)-RELATED"/>
    <property type="match status" value="1"/>
</dbReference>
<evidence type="ECO:0000313" key="6">
    <source>
        <dbReference type="Proteomes" id="UP000472372"/>
    </source>
</evidence>
<reference evidence="5" key="1">
    <citation type="submission" date="2021-02" db="EMBL/GenBank/DDBJ databases">
        <authorList>
            <person name="Syme A R."/>
            <person name="Syme A R."/>
            <person name="Moolhuijzen P."/>
        </authorList>
    </citation>
    <scope>NUCLEOTIDE SEQUENCE</scope>
    <source>
        <strain evidence="5">W1-1</strain>
    </source>
</reference>
<dbReference type="GO" id="GO:0016020">
    <property type="term" value="C:membrane"/>
    <property type="evidence" value="ECO:0007669"/>
    <property type="project" value="UniProtKB-SubCell"/>
</dbReference>
<comment type="subcellular location">
    <subcellularLocation>
        <location evidence="1">Membrane</location>
        <topology evidence="1">Multi-pass membrane protein</topology>
    </subcellularLocation>
</comment>
<dbReference type="Pfam" id="PF04479">
    <property type="entry name" value="RTA1"/>
    <property type="match status" value="2"/>
</dbReference>
<accession>A0A6S6VTE5</accession>
<evidence type="ECO:0000256" key="2">
    <source>
        <dbReference type="ARBA" id="ARBA00022692"/>
    </source>
</evidence>
<dbReference type="PANTHER" id="PTHR31465">
    <property type="entry name" value="PROTEIN RTA1-RELATED"/>
    <property type="match status" value="1"/>
</dbReference>
<sequence length="314" mass="33971">MAALWTRQNPPTSPTFDFKMYRYTPSLASAILCAVVFSILALVHLALYVRRRNRVVALVVIGALCETAGYTARIFSHFNNTAWGPYITQGVLTLVGPLWFAAGVYVVFGRVMVVAGVARAGVGKGGKSGGNDGKRRGVGCVGPRWCTRVFVGADVLTLGVQGLGSSIMGTMQLSLAIAGSKIVIAGLALQVATFLVFLTAALNFQRRMVRKQTSTITSASTAEEERPVWLKTLYVLYGVSALILLRCIFRLVEYSMGNAAYLMAREWTLYCFDALPMVAVLVILAVLRPERWVAKVEAKDDGDSDGEMGVVEGK</sequence>
<protein>
    <submittedName>
        <fullName evidence="5">RTA1 protein</fullName>
    </submittedName>
</protein>
<dbReference type="EMBL" id="HG992979">
    <property type="protein sequence ID" value="CAE7022915.1"/>
    <property type="molecule type" value="Genomic_DNA"/>
</dbReference>
<evidence type="ECO:0000313" key="5">
    <source>
        <dbReference type="EMBL" id="CAE7022915.1"/>
    </source>
</evidence>
<dbReference type="Proteomes" id="UP000472372">
    <property type="component" value="Chromosome 3"/>
</dbReference>
<dbReference type="InterPro" id="IPR007568">
    <property type="entry name" value="RTA1"/>
</dbReference>
<keyword evidence="3" id="KW-1133">Transmembrane helix</keyword>
<keyword evidence="4" id="KW-0472">Membrane</keyword>
<proteinExistence type="predicted"/>
<dbReference type="AlphaFoldDB" id="A0A6S6VTE5"/>
<evidence type="ECO:0000256" key="3">
    <source>
        <dbReference type="ARBA" id="ARBA00022989"/>
    </source>
</evidence>
<gene>
    <name evidence="5" type="ORF">PTTW11_03502</name>
</gene>
<keyword evidence="2" id="KW-0812">Transmembrane</keyword>